<name>A0AA39GJT6_SARSR</name>
<dbReference type="InterPro" id="IPR000757">
    <property type="entry name" value="Beta-glucanase-like"/>
</dbReference>
<sequence length="481" mass="53436">MEQDNYSNGYYGRPVMPSAATSVAQTPNRSGTPNTDAGRNPFGEGDTASSRPGIDTNPFGSPEVSRPASSFDSSSALGQRPDGPRYFHSRKIGKGEVEKPWLSKKHPKEKWVTIIPVIGILIGLGISGFLVWDGYSSVVQHKYCPVMDDDFSGGLNTNIWSKEVEVGGFGNGEFVETTGGNENVFIEGGNLVIKATLQDEDKIEKNYLMDLRKDGSCTGTTFEACVAATNITAGNSSIVPPTKSGRINTRKGASIKYGRVEVTAKLPEGDWLWPAIWMMPKEDTYGDWPASGEIDIMESRGNNWTYGQGGNDIISSALHWGPNPANDAWWKTNNKRKVIRGSYSKGFNTFGLEWSQKYLFTYVNSRLLQVMYVNFDKPMWKQGGFPETSENGTRLADVWSQTGRKNTPFDHEFYLILNLAVGGSNGWFEDGKSGKPWVNDGDNARKDFWDARDTWMETWKQPQLEVSRVVMLQQCDGNEEL</sequence>
<protein>
    <recommendedName>
        <fullName evidence="3">GH16 domain-containing protein</fullName>
    </recommendedName>
</protein>
<gene>
    <name evidence="4" type="ORF">NLU13_4034</name>
</gene>
<feature type="compositionally biased region" description="Polar residues" evidence="1">
    <location>
        <begin position="19"/>
        <end position="37"/>
    </location>
</feature>
<evidence type="ECO:0000259" key="3">
    <source>
        <dbReference type="PROSITE" id="PS51762"/>
    </source>
</evidence>
<proteinExistence type="predicted"/>
<dbReference type="SUPFAM" id="SSF49899">
    <property type="entry name" value="Concanavalin A-like lectins/glucanases"/>
    <property type="match status" value="1"/>
</dbReference>
<dbReference type="PANTHER" id="PTHR10963:SF62">
    <property type="entry name" value="GLUCAN 1,3-BETA-GLUCOSIDASE"/>
    <property type="match status" value="1"/>
</dbReference>
<keyword evidence="2" id="KW-1133">Transmembrane helix</keyword>
<dbReference type="PROSITE" id="PS51762">
    <property type="entry name" value="GH16_2"/>
    <property type="match status" value="1"/>
</dbReference>
<comment type="caution">
    <text evidence="4">The sequence shown here is derived from an EMBL/GenBank/DDBJ whole genome shotgun (WGS) entry which is preliminary data.</text>
</comment>
<dbReference type="Pfam" id="PF00722">
    <property type="entry name" value="Glyco_hydro_16"/>
    <property type="match status" value="1"/>
</dbReference>
<feature type="compositionally biased region" description="Low complexity" evidence="1">
    <location>
        <begin position="65"/>
        <end position="75"/>
    </location>
</feature>
<feature type="domain" description="GH16" evidence="3">
    <location>
        <begin position="130"/>
        <end position="446"/>
    </location>
</feature>
<organism evidence="4 5">
    <name type="scientific">Sarocladium strictum</name>
    <name type="common">Black bundle disease fungus</name>
    <name type="synonym">Acremonium strictum</name>
    <dbReference type="NCBI Taxonomy" id="5046"/>
    <lineage>
        <taxon>Eukaryota</taxon>
        <taxon>Fungi</taxon>
        <taxon>Dikarya</taxon>
        <taxon>Ascomycota</taxon>
        <taxon>Pezizomycotina</taxon>
        <taxon>Sordariomycetes</taxon>
        <taxon>Hypocreomycetidae</taxon>
        <taxon>Hypocreales</taxon>
        <taxon>Sarocladiaceae</taxon>
        <taxon>Sarocladium</taxon>
    </lineage>
</organism>
<evidence type="ECO:0000313" key="5">
    <source>
        <dbReference type="Proteomes" id="UP001175261"/>
    </source>
</evidence>
<evidence type="ECO:0000256" key="1">
    <source>
        <dbReference type="SAM" id="MobiDB-lite"/>
    </source>
</evidence>
<dbReference type="PANTHER" id="PTHR10963">
    <property type="entry name" value="GLYCOSYL HYDROLASE-RELATED"/>
    <property type="match status" value="1"/>
</dbReference>
<dbReference type="InterPro" id="IPR050546">
    <property type="entry name" value="Glycosyl_Hydrlase_16"/>
</dbReference>
<dbReference type="GO" id="GO:0004553">
    <property type="term" value="F:hydrolase activity, hydrolyzing O-glycosyl compounds"/>
    <property type="evidence" value="ECO:0007669"/>
    <property type="project" value="InterPro"/>
</dbReference>
<feature type="transmembrane region" description="Helical" evidence="2">
    <location>
        <begin position="111"/>
        <end position="132"/>
    </location>
</feature>
<dbReference type="EMBL" id="JAPDFR010000003">
    <property type="protein sequence ID" value="KAK0387789.1"/>
    <property type="molecule type" value="Genomic_DNA"/>
</dbReference>
<keyword evidence="2" id="KW-0812">Transmembrane</keyword>
<dbReference type="Proteomes" id="UP001175261">
    <property type="component" value="Unassembled WGS sequence"/>
</dbReference>
<dbReference type="AlphaFoldDB" id="A0AA39GJT6"/>
<evidence type="ECO:0000313" key="4">
    <source>
        <dbReference type="EMBL" id="KAK0387789.1"/>
    </source>
</evidence>
<evidence type="ECO:0000256" key="2">
    <source>
        <dbReference type="SAM" id="Phobius"/>
    </source>
</evidence>
<reference evidence="4" key="1">
    <citation type="submission" date="2022-10" db="EMBL/GenBank/DDBJ databases">
        <title>Determination and structural analysis of whole genome sequence of Sarocladium strictum F4-1.</title>
        <authorList>
            <person name="Hu L."/>
            <person name="Jiang Y."/>
        </authorList>
    </citation>
    <scope>NUCLEOTIDE SEQUENCE</scope>
    <source>
        <strain evidence="4">F4-1</strain>
    </source>
</reference>
<feature type="region of interest" description="Disordered" evidence="1">
    <location>
        <begin position="1"/>
        <end position="90"/>
    </location>
</feature>
<accession>A0AA39GJT6</accession>
<dbReference type="InterPro" id="IPR013320">
    <property type="entry name" value="ConA-like_dom_sf"/>
</dbReference>
<keyword evidence="5" id="KW-1185">Reference proteome</keyword>
<dbReference type="Gene3D" id="2.60.120.200">
    <property type="match status" value="1"/>
</dbReference>
<keyword evidence="2" id="KW-0472">Membrane</keyword>
<dbReference type="FunFam" id="2.60.120.200:FF:000178">
    <property type="entry name" value="Glycoside hydrolase family 16 protein"/>
    <property type="match status" value="1"/>
</dbReference>
<dbReference type="GO" id="GO:0005975">
    <property type="term" value="P:carbohydrate metabolic process"/>
    <property type="evidence" value="ECO:0007669"/>
    <property type="project" value="InterPro"/>
</dbReference>